<dbReference type="AlphaFoldDB" id="A0A0F4YIQ4"/>
<comment type="caution">
    <text evidence="1">The sequence shown here is derived from an EMBL/GenBank/DDBJ whole genome shotgun (WGS) entry which is preliminary data.</text>
</comment>
<dbReference type="GeneID" id="25320844"/>
<evidence type="ECO:0000313" key="2">
    <source>
        <dbReference type="Proteomes" id="UP000053958"/>
    </source>
</evidence>
<dbReference type="EMBL" id="LASV01000648">
    <property type="protein sequence ID" value="KKA17478.1"/>
    <property type="molecule type" value="Genomic_DNA"/>
</dbReference>
<reference evidence="1 2" key="1">
    <citation type="submission" date="2015-04" db="EMBL/GenBank/DDBJ databases">
        <authorList>
            <person name="Heijne W.H."/>
            <person name="Fedorova N.D."/>
            <person name="Nierman W.C."/>
            <person name="Vollebregt A.W."/>
            <person name="Zhao Z."/>
            <person name="Wu L."/>
            <person name="Kumar M."/>
            <person name="Stam H."/>
            <person name="van den Berg M.A."/>
            <person name="Pel H.J."/>
        </authorList>
    </citation>
    <scope>NUCLEOTIDE SEQUENCE [LARGE SCALE GENOMIC DNA]</scope>
    <source>
        <strain evidence="1 2">CBS 393.64</strain>
    </source>
</reference>
<feature type="non-terminal residue" evidence="1">
    <location>
        <position position="1"/>
    </location>
</feature>
<protein>
    <submittedName>
        <fullName evidence="1">Uncharacterized protein</fullName>
    </submittedName>
</protein>
<keyword evidence="2" id="KW-1185">Reference proteome</keyword>
<proteinExistence type="predicted"/>
<organism evidence="1 2">
    <name type="scientific">Rasamsonia emersonii (strain ATCC 16479 / CBS 393.64 / IMI 116815)</name>
    <dbReference type="NCBI Taxonomy" id="1408163"/>
    <lineage>
        <taxon>Eukaryota</taxon>
        <taxon>Fungi</taxon>
        <taxon>Dikarya</taxon>
        <taxon>Ascomycota</taxon>
        <taxon>Pezizomycotina</taxon>
        <taxon>Eurotiomycetes</taxon>
        <taxon>Eurotiomycetidae</taxon>
        <taxon>Eurotiales</taxon>
        <taxon>Trichocomaceae</taxon>
        <taxon>Rasamsonia</taxon>
    </lineage>
</organism>
<evidence type="ECO:0000313" key="1">
    <source>
        <dbReference type="EMBL" id="KKA17478.1"/>
    </source>
</evidence>
<dbReference type="RefSeq" id="XP_013324090.1">
    <property type="nucleotide sequence ID" value="XM_013468636.1"/>
</dbReference>
<name>A0A0F4YIQ4_RASE3</name>
<accession>A0A0F4YIQ4</accession>
<gene>
    <name evidence="1" type="ORF">T310_8623</name>
</gene>
<dbReference type="Proteomes" id="UP000053958">
    <property type="component" value="Unassembled WGS sequence"/>
</dbReference>
<sequence length="122" mass="13991">LMLQGRQPVCHHFRWKMASVWFTLESSIANKLLSYKLQSPVPKSFRCDQLRQQNQPGSSCRETGKKNLVFMLQLLLVVITEYSVSSLMSSRHISSFELTGGRVSRRLQISEFAALFFCPSCM</sequence>